<comment type="caution">
    <text evidence="2">The sequence shown here is derived from an EMBL/GenBank/DDBJ whole genome shotgun (WGS) entry which is preliminary data.</text>
</comment>
<dbReference type="Proteomes" id="UP000675781">
    <property type="component" value="Unassembled WGS sequence"/>
</dbReference>
<keyword evidence="3" id="KW-1185">Reference proteome</keyword>
<evidence type="ECO:0000313" key="3">
    <source>
        <dbReference type="Proteomes" id="UP000675781"/>
    </source>
</evidence>
<evidence type="ECO:0000256" key="1">
    <source>
        <dbReference type="SAM" id="MobiDB-lite"/>
    </source>
</evidence>
<organism evidence="2 3">
    <name type="scientific">Actinospica durhamensis</name>
    <dbReference type="NCBI Taxonomy" id="1508375"/>
    <lineage>
        <taxon>Bacteria</taxon>
        <taxon>Bacillati</taxon>
        <taxon>Actinomycetota</taxon>
        <taxon>Actinomycetes</taxon>
        <taxon>Catenulisporales</taxon>
        <taxon>Actinospicaceae</taxon>
        <taxon>Actinospica</taxon>
    </lineage>
</organism>
<dbReference type="AlphaFoldDB" id="A0A941EQZ7"/>
<sequence length="466" mass="47353">MPHRYSRPRPSRRVRLSLIVAAVPLLIGAMAVAAIASPLHHGPRPIGPGHRPSRSASAGGGASAAPTGGGTAISSPANADPNCTLVVPASPLTARGLATPYRLTATNPEEGPCHEADSAQSAFVQATVYDPATGALSVYDPLVIDAGTRPAAAPVLPVLPADAVVGIWFGYDGDDLTLSSATPGTLTGAGCVNGLPGSVFTQYAYCDAVPFFTAVNRGIAAHKLTVPALGTAVDGKPCPSTRDFSIVDQDQSDNVTTQYLAAPDGRTAQDTPADTARMTGAVVLANPSDNALLDEFVDPTLGCAAWQVKDLAAGGVTTSLALDEIQAAAHQGAPAALVPLNDPMTLDGVTQSTRKTNLYRAGVDQAALPAGQRPAAYCRDMDTIQTARLKLDRARFAAAPSPDPAAADSLLTFLAGRLQGSFENLGCAGYGLTNPISSEQTDGNGVLVGFTFAGAASATPSLSPSP</sequence>
<name>A0A941EQZ7_9ACTN</name>
<dbReference type="RefSeq" id="WP_212530834.1">
    <property type="nucleotide sequence ID" value="NZ_JAGSOG010000137.1"/>
</dbReference>
<feature type="compositionally biased region" description="Gly residues" evidence="1">
    <location>
        <begin position="58"/>
        <end position="71"/>
    </location>
</feature>
<feature type="compositionally biased region" description="Low complexity" evidence="1">
    <location>
        <begin position="47"/>
        <end position="57"/>
    </location>
</feature>
<evidence type="ECO:0000313" key="2">
    <source>
        <dbReference type="EMBL" id="MBR7836357.1"/>
    </source>
</evidence>
<proteinExistence type="predicted"/>
<accession>A0A941EQZ7</accession>
<dbReference type="EMBL" id="JAGSOG010000137">
    <property type="protein sequence ID" value="MBR7836357.1"/>
    <property type="molecule type" value="Genomic_DNA"/>
</dbReference>
<feature type="region of interest" description="Disordered" evidence="1">
    <location>
        <begin position="42"/>
        <end position="76"/>
    </location>
</feature>
<gene>
    <name evidence="2" type="ORF">KDL01_23975</name>
</gene>
<protein>
    <submittedName>
        <fullName evidence="2">Uncharacterized protein</fullName>
    </submittedName>
</protein>
<reference evidence="2" key="1">
    <citation type="submission" date="2021-04" db="EMBL/GenBank/DDBJ databases">
        <title>Genome based classification of Actinospica acidithermotolerans sp. nov., an actinobacterium isolated from an Indonesian hot spring.</title>
        <authorList>
            <person name="Kusuma A.B."/>
            <person name="Putra K.E."/>
            <person name="Nafisah S."/>
            <person name="Loh J."/>
            <person name="Nouioui I."/>
            <person name="Goodfellow M."/>
        </authorList>
    </citation>
    <scope>NUCLEOTIDE SEQUENCE</scope>
    <source>
        <strain evidence="2">CSCA 57</strain>
    </source>
</reference>